<accession>A0A3Q0JC71</accession>
<dbReference type="Proteomes" id="UP000079169">
    <property type="component" value="Unplaced"/>
</dbReference>
<evidence type="ECO:0000256" key="1">
    <source>
        <dbReference type="SAM" id="MobiDB-lite"/>
    </source>
</evidence>
<name>A0A3Q0JC71_DIACI</name>
<organism evidence="2 3">
    <name type="scientific">Diaphorina citri</name>
    <name type="common">Asian citrus psyllid</name>
    <dbReference type="NCBI Taxonomy" id="121845"/>
    <lineage>
        <taxon>Eukaryota</taxon>
        <taxon>Metazoa</taxon>
        <taxon>Ecdysozoa</taxon>
        <taxon>Arthropoda</taxon>
        <taxon>Hexapoda</taxon>
        <taxon>Insecta</taxon>
        <taxon>Pterygota</taxon>
        <taxon>Neoptera</taxon>
        <taxon>Paraneoptera</taxon>
        <taxon>Hemiptera</taxon>
        <taxon>Sternorrhyncha</taxon>
        <taxon>Psylloidea</taxon>
        <taxon>Psyllidae</taxon>
        <taxon>Diaphorininae</taxon>
        <taxon>Diaphorina</taxon>
    </lineage>
</organism>
<evidence type="ECO:0000313" key="3">
    <source>
        <dbReference type="RefSeq" id="XP_026686112.1"/>
    </source>
</evidence>
<gene>
    <name evidence="3" type="primary">LOC103518546</name>
</gene>
<dbReference type="RefSeq" id="XP_026686112.1">
    <property type="nucleotide sequence ID" value="XM_026830311.1"/>
</dbReference>
<dbReference type="GeneID" id="103518546"/>
<evidence type="ECO:0000313" key="2">
    <source>
        <dbReference type="Proteomes" id="UP000079169"/>
    </source>
</evidence>
<proteinExistence type="predicted"/>
<protein>
    <submittedName>
        <fullName evidence="3">Uncharacterized protein LOC103518546 isoform X1</fullName>
    </submittedName>
</protein>
<keyword evidence="2" id="KW-1185">Reference proteome</keyword>
<dbReference type="KEGG" id="dci:103518546"/>
<dbReference type="PaxDb" id="121845-A0A3Q0JC71"/>
<dbReference type="AlphaFoldDB" id="A0A3Q0JC71"/>
<feature type="region of interest" description="Disordered" evidence="1">
    <location>
        <begin position="185"/>
        <end position="234"/>
    </location>
</feature>
<sequence length="293" mass="33559">MYCRKASYYKSKRHRTIKRVRSILCSKLSSKHLSKGIRAPKQKDEGTKIPVGIFNKRAKRTLPNAMQTKVLSKDKIIPLKNNGKSYTEMNPVTPIEILKLYANADNVVSKQDNVEINKEEPKREEMANVEVPKHDEMADVDVPKHELYNQGKSYTLINPVFSVEILKQYANADVDYKIAETLEAEQSRMTVGNEDEPNDLLDEDIPDDHGDENNAESKSSIQIKSIIPPNTSDEEENICKLKSIESSNYKMISEPNETLTEKKNTRIPIRMKQLKRSCNWAKTNIAFAIRYKS</sequence>
<reference evidence="3" key="1">
    <citation type="submission" date="2025-08" db="UniProtKB">
        <authorList>
            <consortium name="RefSeq"/>
        </authorList>
    </citation>
    <scope>IDENTIFICATION</scope>
</reference>
<feature type="compositionally biased region" description="Acidic residues" evidence="1">
    <location>
        <begin position="193"/>
        <end position="206"/>
    </location>
</feature>
<feature type="compositionally biased region" description="Low complexity" evidence="1">
    <location>
        <begin position="217"/>
        <end position="227"/>
    </location>
</feature>